<comment type="caution">
    <text evidence="9">The sequence shown here is derived from an EMBL/GenBank/DDBJ whole genome shotgun (WGS) entry which is preliminary data.</text>
</comment>
<feature type="region of interest" description="Disordered" evidence="6">
    <location>
        <begin position="1"/>
        <end position="140"/>
    </location>
</feature>
<dbReference type="Pfam" id="PF04937">
    <property type="entry name" value="DUF659"/>
    <property type="match status" value="1"/>
</dbReference>
<dbReference type="InterPro" id="IPR012337">
    <property type="entry name" value="RNaseH-like_sf"/>
</dbReference>
<dbReference type="EMBL" id="BSXW01000407">
    <property type="protein sequence ID" value="GMF21438.1"/>
    <property type="molecule type" value="Genomic_DNA"/>
</dbReference>
<dbReference type="InterPro" id="IPR052035">
    <property type="entry name" value="ZnF_BED_domain_contain"/>
</dbReference>
<dbReference type="Pfam" id="PF05699">
    <property type="entry name" value="Dimer_Tnp_hAT"/>
    <property type="match status" value="1"/>
</dbReference>
<feature type="domain" description="DUF659" evidence="7">
    <location>
        <begin position="180"/>
        <end position="326"/>
    </location>
</feature>
<keyword evidence="2" id="KW-0479">Metal-binding</keyword>
<evidence type="ECO:0000256" key="1">
    <source>
        <dbReference type="ARBA" id="ARBA00004123"/>
    </source>
</evidence>
<evidence type="ECO:0000256" key="3">
    <source>
        <dbReference type="ARBA" id="ARBA00022771"/>
    </source>
</evidence>
<protein>
    <submittedName>
        <fullName evidence="9">Unnamed protein product</fullName>
    </submittedName>
</protein>
<comment type="subcellular location">
    <subcellularLocation>
        <location evidence="1">Nucleus</location>
    </subcellularLocation>
</comment>
<sequence length="615" mass="68149">MWPTQKNEWKWGAPSNKTPKATPRSFPTPTLKSHASPRQPAMGPLRQGDAQQARHLQSVAKRPRIEKASVQPQDQTSSQTRVQVEPQPQPEARAEEDTVQGQVQSPASTQVSSQSESTVQVIQPCAPSSPSPSSTSLDDKNDLDGFVARAIFGAGLPLSTVENAAFVKMLKRMSPSYDPPSAFVLATSLLDLEYSELQIKRRAEVLELTSVSIGLETWAASQKRSFVSCVLNSPHPTVFSFENTGEMPHTSEVLVDKIENIMGQIGMDRVSVVVTDTTETMRQASLALESKYPNITFLPSCGYSMNAMVKEMLALPAIANTFDTCKQLARFFAQDDVARAAIARVSEQSMEVAAPMGDPDDASPIGLLDCLFTIERNRHSLDILLAENGTLNGLNSHAKERLISLAYWEKVSTFTGLFEPFHEILKMFESDSPLLSTFYHRFTLLWGHLDKYGNLASKFQRIISGYWHNIQHPAMYTAYLLDPRFPPSSLSGEATSEALAYIKRTSNAETYRTIVDELTRFTARTGLFADDTIWESAQKCSPLHWWKGFIGSSCPNLQTVALRTLSFPASSGLSKNRRDMFEKIQAMNTKYLNEEQANKAAVMYLNANPSSVANV</sequence>
<dbReference type="InterPro" id="IPR007021">
    <property type="entry name" value="DUF659"/>
</dbReference>
<evidence type="ECO:0000259" key="8">
    <source>
        <dbReference type="Pfam" id="PF05699"/>
    </source>
</evidence>
<dbReference type="PANTHER" id="PTHR46481:SF10">
    <property type="entry name" value="ZINC FINGER BED DOMAIN-CONTAINING PROTEIN 39"/>
    <property type="match status" value="1"/>
</dbReference>
<name>A0A9W6TXD4_9STRA</name>
<dbReference type="Proteomes" id="UP001165083">
    <property type="component" value="Unassembled WGS sequence"/>
</dbReference>
<evidence type="ECO:0000313" key="10">
    <source>
        <dbReference type="Proteomes" id="UP001165083"/>
    </source>
</evidence>
<evidence type="ECO:0000313" key="9">
    <source>
        <dbReference type="EMBL" id="GMF21438.1"/>
    </source>
</evidence>
<dbReference type="AlphaFoldDB" id="A0A9W6TXD4"/>
<dbReference type="PANTHER" id="PTHR46481">
    <property type="entry name" value="ZINC FINGER BED DOMAIN-CONTAINING PROTEIN 4"/>
    <property type="match status" value="1"/>
</dbReference>
<reference evidence="9" key="1">
    <citation type="submission" date="2023-04" db="EMBL/GenBank/DDBJ databases">
        <title>Phytophthora lilii NBRC 32176.</title>
        <authorList>
            <person name="Ichikawa N."/>
            <person name="Sato H."/>
            <person name="Tonouchi N."/>
        </authorList>
    </citation>
    <scope>NUCLEOTIDE SEQUENCE</scope>
    <source>
        <strain evidence="9">NBRC 32176</strain>
    </source>
</reference>
<dbReference type="GO" id="GO:0046983">
    <property type="term" value="F:protein dimerization activity"/>
    <property type="evidence" value="ECO:0007669"/>
    <property type="project" value="InterPro"/>
</dbReference>
<dbReference type="GO" id="GO:0005634">
    <property type="term" value="C:nucleus"/>
    <property type="evidence" value="ECO:0007669"/>
    <property type="project" value="UniProtKB-SubCell"/>
</dbReference>
<feature type="domain" description="HAT C-terminal dimerisation" evidence="8">
    <location>
        <begin position="532"/>
        <end position="606"/>
    </location>
</feature>
<feature type="compositionally biased region" description="Polar residues" evidence="6">
    <location>
        <begin position="15"/>
        <end position="33"/>
    </location>
</feature>
<evidence type="ECO:0000256" key="2">
    <source>
        <dbReference type="ARBA" id="ARBA00022723"/>
    </source>
</evidence>
<keyword evidence="10" id="KW-1185">Reference proteome</keyword>
<feature type="compositionally biased region" description="Polar residues" evidence="6">
    <location>
        <begin position="70"/>
        <end position="80"/>
    </location>
</feature>
<keyword evidence="4" id="KW-0862">Zinc</keyword>
<dbReference type="OrthoDB" id="4951847at2759"/>
<evidence type="ECO:0000256" key="4">
    <source>
        <dbReference type="ARBA" id="ARBA00022833"/>
    </source>
</evidence>
<keyword evidence="3" id="KW-0863">Zinc-finger</keyword>
<accession>A0A9W6TXD4</accession>
<dbReference type="GO" id="GO:0008270">
    <property type="term" value="F:zinc ion binding"/>
    <property type="evidence" value="ECO:0007669"/>
    <property type="project" value="UniProtKB-KW"/>
</dbReference>
<organism evidence="9 10">
    <name type="scientific">Phytophthora lilii</name>
    <dbReference type="NCBI Taxonomy" id="2077276"/>
    <lineage>
        <taxon>Eukaryota</taxon>
        <taxon>Sar</taxon>
        <taxon>Stramenopiles</taxon>
        <taxon>Oomycota</taxon>
        <taxon>Peronosporomycetes</taxon>
        <taxon>Peronosporales</taxon>
        <taxon>Peronosporaceae</taxon>
        <taxon>Phytophthora</taxon>
    </lineage>
</organism>
<dbReference type="InterPro" id="IPR008906">
    <property type="entry name" value="HATC_C_dom"/>
</dbReference>
<keyword evidence="5" id="KW-0539">Nucleus</keyword>
<evidence type="ECO:0000256" key="5">
    <source>
        <dbReference type="ARBA" id="ARBA00023242"/>
    </source>
</evidence>
<dbReference type="SUPFAM" id="SSF53098">
    <property type="entry name" value="Ribonuclease H-like"/>
    <property type="match status" value="1"/>
</dbReference>
<evidence type="ECO:0000259" key="7">
    <source>
        <dbReference type="Pfam" id="PF04937"/>
    </source>
</evidence>
<evidence type="ECO:0000256" key="6">
    <source>
        <dbReference type="SAM" id="MobiDB-lite"/>
    </source>
</evidence>
<feature type="compositionally biased region" description="Low complexity" evidence="6">
    <location>
        <begin position="102"/>
        <end position="123"/>
    </location>
</feature>
<gene>
    <name evidence="9" type="ORF">Plil01_000846400</name>
</gene>
<proteinExistence type="predicted"/>